<reference evidence="1" key="2">
    <citation type="journal article" date="2014" name="ISME J.">
        <title>Microbial stratification in low pH oxic and suboxic macroscopic growths along an acid mine drainage.</title>
        <authorList>
            <person name="Mendez-Garcia C."/>
            <person name="Mesa V."/>
            <person name="Sprenger R.R."/>
            <person name="Richter M."/>
            <person name="Diez M.S."/>
            <person name="Solano J."/>
            <person name="Bargiela R."/>
            <person name="Golyshina O.V."/>
            <person name="Manteca A."/>
            <person name="Ramos J.L."/>
            <person name="Gallego J.R."/>
            <person name="Llorente I."/>
            <person name="Martins Dos Santos V.A."/>
            <person name="Jensen O.N."/>
            <person name="Pelaez A.I."/>
            <person name="Sanchez J."/>
            <person name="Ferrer M."/>
        </authorList>
    </citation>
    <scope>NUCLEOTIDE SEQUENCE</scope>
</reference>
<dbReference type="InterPro" id="IPR050237">
    <property type="entry name" value="ATP-dep_AMP-bd_enzyme"/>
</dbReference>
<accession>T0Y4R2</accession>
<dbReference type="EMBL" id="AUZX01015804">
    <property type="protein sequence ID" value="EQD28053.1"/>
    <property type="molecule type" value="Genomic_DNA"/>
</dbReference>
<dbReference type="GO" id="GO:0016878">
    <property type="term" value="F:acid-thiol ligase activity"/>
    <property type="evidence" value="ECO:0007669"/>
    <property type="project" value="UniProtKB-ARBA"/>
</dbReference>
<dbReference type="Gene3D" id="3.40.50.12780">
    <property type="entry name" value="N-terminal domain of ligase-like"/>
    <property type="match status" value="1"/>
</dbReference>
<dbReference type="PANTHER" id="PTHR43767">
    <property type="entry name" value="LONG-CHAIN-FATTY-ACID--COA LIGASE"/>
    <property type="match status" value="1"/>
</dbReference>
<dbReference type="PANTHER" id="PTHR43767:SF1">
    <property type="entry name" value="NONRIBOSOMAL PEPTIDE SYNTHASE PES1 (EUROFUNG)-RELATED"/>
    <property type="match status" value="1"/>
</dbReference>
<dbReference type="SUPFAM" id="SSF56801">
    <property type="entry name" value="Acetyl-CoA synthetase-like"/>
    <property type="match status" value="1"/>
</dbReference>
<dbReference type="InterPro" id="IPR042099">
    <property type="entry name" value="ANL_N_sf"/>
</dbReference>
<dbReference type="Gene3D" id="3.30.300.30">
    <property type="match status" value="1"/>
</dbReference>
<dbReference type="InterPro" id="IPR045851">
    <property type="entry name" value="AMP-bd_C_sf"/>
</dbReference>
<keyword evidence="1" id="KW-0436">Ligase</keyword>
<organism evidence="1">
    <name type="scientific">mine drainage metagenome</name>
    <dbReference type="NCBI Taxonomy" id="410659"/>
    <lineage>
        <taxon>unclassified sequences</taxon>
        <taxon>metagenomes</taxon>
        <taxon>ecological metagenomes</taxon>
    </lineage>
</organism>
<reference evidence="1" key="1">
    <citation type="submission" date="2013-08" db="EMBL/GenBank/DDBJ databases">
        <authorList>
            <person name="Mendez C."/>
            <person name="Richter M."/>
            <person name="Ferrer M."/>
            <person name="Sanchez J."/>
        </authorList>
    </citation>
    <scope>NUCLEOTIDE SEQUENCE</scope>
</reference>
<gene>
    <name evidence="1" type="ORF">B1A_21380</name>
</gene>
<protein>
    <submittedName>
        <fullName evidence="1">AMP-dependent synthetase and ligase domain protein</fullName>
    </submittedName>
</protein>
<sequence>MSGSRSRPPARGPIIDRVDRDQLARRGLAQPVPANTPDPAMIVSCGAPLPGYRLRIIDERGTEVGERIEGNLQFAGPSATSGYFRNVEATERLLCGMWRNTGDRAYLAAGELYITGRAKDIVIRRGRHIYPEEIENAVGELSGVRRGCV</sequence>
<dbReference type="AlphaFoldDB" id="T0Y4R2"/>
<evidence type="ECO:0000313" key="1">
    <source>
        <dbReference type="EMBL" id="EQD28053.1"/>
    </source>
</evidence>
<feature type="non-terminal residue" evidence="1">
    <location>
        <position position="149"/>
    </location>
</feature>
<comment type="caution">
    <text evidence="1">The sequence shown here is derived from an EMBL/GenBank/DDBJ whole genome shotgun (WGS) entry which is preliminary data.</text>
</comment>
<proteinExistence type="predicted"/>
<name>T0Y4R2_9ZZZZ</name>